<reference evidence="2" key="2">
    <citation type="journal article" date="2023" name="Science">
        <title>Genomic signatures of disease resistance in endangered staghorn corals.</title>
        <authorList>
            <person name="Vollmer S.V."/>
            <person name="Selwyn J.D."/>
            <person name="Despard B.A."/>
            <person name="Roesel C.L."/>
        </authorList>
    </citation>
    <scope>NUCLEOTIDE SEQUENCE</scope>
    <source>
        <strain evidence="2">K2</strain>
    </source>
</reference>
<feature type="compositionally biased region" description="Basic residues" evidence="1">
    <location>
        <begin position="19"/>
        <end position="29"/>
    </location>
</feature>
<reference evidence="2" key="1">
    <citation type="journal article" date="2023" name="G3 (Bethesda)">
        <title>Whole genome assembly and annotation of the endangered Caribbean coral Acropora cervicornis.</title>
        <authorList>
            <person name="Selwyn J.D."/>
            <person name="Vollmer S.V."/>
        </authorList>
    </citation>
    <scope>NUCLEOTIDE SEQUENCE</scope>
    <source>
        <strain evidence="2">K2</strain>
    </source>
</reference>
<keyword evidence="3" id="KW-1185">Reference proteome</keyword>
<sequence>MTIVLPVVHEESQRAKSNGSHKKCTVCRNPMKGHKNVIDCPKNQKGKNNTSKRKKTKKK</sequence>
<organism evidence="2 3">
    <name type="scientific">Acropora cervicornis</name>
    <name type="common">Staghorn coral</name>
    <dbReference type="NCBI Taxonomy" id="6130"/>
    <lineage>
        <taxon>Eukaryota</taxon>
        <taxon>Metazoa</taxon>
        <taxon>Cnidaria</taxon>
        <taxon>Anthozoa</taxon>
        <taxon>Hexacorallia</taxon>
        <taxon>Scleractinia</taxon>
        <taxon>Astrocoeniina</taxon>
        <taxon>Acroporidae</taxon>
        <taxon>Acropora</taxon>
    </lineage>
</organism>
<evidence type="ECO:0000313" key="3">
    <source>
        <dbReference type="Proteomes" id="UP001249851"/>
    </source>
</evidence>
<evidence type="ECO:0000256" key="1">
    <source>
        <dbReference type="SAM" id="MobiDB-lite"/>
    </source>
</evidence>
<feature type="compositionally biased region" description="Basic residues" evidence="1">
    <location>
        <begin position="50"/>
        <end position="59"/>
    </location>
</feature>
<dbReference type="Proteomes" id="UP001249851">
    <property type="component" value="Unassembled WGS sequence"/>
</dbReference>
<protein>
    <submittedName>
        <fullName evidence="2">Uncharacterized protein</fullName>
    </submittedName>
</protein>
<accession>A0AAD9UZQ5</accession>
<dbReference type="AlphaFoldDB" id="A0AAD9UZQ5"/>
<feature type="region of interest" description="Disordered" evidence="1">
    <location>
        <begin position="10"/>
        <end position="29"/>
    </location>
</feature>
<dbReference type="EMBL" id="JARQWQ010000060">
    <property type="protein sequence ID" value="KAK2555856.1"/>
    <property type="molecule type" value="Genomic_DNA"/>
</dbReference>
<gene>
    <name evidence="2" type="ORF">P5673_022505</name>
</gene>
<feature type="region of interest" description="Disordered" evidence="1">
    <location>
        <begin position="35"/>
        <end position="59"/>
    </location>
</feature>
<name>A0AAD9UZQ5_ACRCE</name>
<comment type="caution">
    <text evidence="2">The sequence shown here is derived from an EMBL/GenBank/DDBJ whole genome shotgun (WGS) entry which is preliminary data.</text>
</comment>
<proteinExistence type="predicted"/>
<evidence type="ECO:0000313" key="2">
    <source>
        <dbReference type="EMBL" id="KAK2555856.1"/>
    </source>
</evidence>